<evidence type="ECO:0000256" key="1">
    <source>
        <dbReference type="SAM" id="MobiDB-lite"/>
    </source>
</evidence>
<protein>
    <submittedName>
        <fullName evidence="2">Uncharacterized protein</fullName>
    </submittedName>
</protein>
<evidence type="ECO:0000313" key="2">
    <source>
        <dbReference type="EMBL" id="GGK81684.1"/>
    </source>
</evidence>
<reference evidence="2" key="1">
    <citation type="journal article" date="2014" name="Int. J. Syst. Evol. Microbiol.">
        <title>Complete genome sequence of Corynebacterium casei LMG S-19264T (=DSM 44701T), isolated from a smear-ripened cheese.</title>
        <authorList>
            <consortium name="US DOE Joint Genome Institute (JGI-PGF)"/>
            <person name="Walter F."/>
            <person name="Albersmeier A."/>
            <person name="Kalinowski J."/>
            <person name="Ruckert C."/>
        </authorList>
    </citation>
    <scope>NUCLEOTIDE SEQUENCE</scope>
    <source>
        <strain evidence="2">JCM 13064</strain>
    </source>
</reference>
<comment type="caution">
    <text evidence="2">The sequence shown here is derived from an EMBL/GenBank/DDBJ whole genome shotgun (WGS) entry which is preliminary data.</text>
</comment>
<gene>
    <name evidence="2" type="ORF">GCM10007964_25410</name>
</gene>
<evidence type="ECO:0000313" key="3">
    <source>
        <dbReference type="Proteomes" id="UP000645217"/>
    </source>
</evidence>
<organism evidence="2 3">
    <name type="scientific">Sphaerisporangium melleum</name>
    <dbReference type="NCBI Taxonomy" id="321316"/>
    <lineage>
        <taxon>Bacteria</taxon>
        <taxon>Bacillati</taxon>
        <taxon>Actinomycetota</taxon>
        <taxon>Actinomycetes</taxon>
        <taxon>Streptosporangiales</taxon>
        <taxon>Streptosporangiaceae</taxon>
        <taxon>Sphaerisporangium</taxon>
    </lineage>
</organism>
<sequence length="107" mass="11526">MTWVLGDKLGDNGRGQGWTVGDCWGMYGQVRAGDGAGPTTVRFDLQARGHWFEPSSAHQPKRPVSDLGNGAWATNRVTKDFGPREDADPGSRVPDLAVSANTVRCRA</sequence>
<name>A0A917VI90_9ACTN</name>
<reference evidence="2" key="2">
    <citation type="submission" date="2020-09" db="EMBL/GenBank/DDBJ databases">
        <authorList>
            <person name="Sun Q."/>
            <person name="Ohkuma M."/>
        </authorList>
    </citation>
    <scope>NUCLEOTIDE SEQUENCE</scope>
    <source>
        <strain evidence="2">JCM 13064</strain>
    </source>
</reference>
<dbReference type="Proteomes" id="UP000645217">
    <property type="component" value="Unassembled WGS sequence"/>
</dbReference>
<feature type="compositionally biased region" description="Basic and acidic residues" evidence="1">
    <location>
        <begin position="77"/>
        <end position="89"/>
    </location>
</feature>
<keyword evidence="3" id="KW-1185">Reference proteome</keyword>
<dbReference type="AlphaFoldDB" id="A0A917VI90"/>
<dbReference type="EMBL" id="BMNT01000012">
    <property type="protein sequence ID" value="GGK81684.1"/>
    <property type="molecule type" value="Genomic_DNA"/>
</dbReference>
<accession>A0A917VI90</accession>
<proteinExistence type="predicted"/>
<feature type="region of interest" description="Disordered" evidence="1">
    <location>
        <begin position="76"/>
        <end position="107"/>
    </location>
</feature>